<keyword evidence="7" id="KW-0539">Nucleus</keyword>
<comment type="caution">
    <text evidence="10">The sequence shown here is derived from an EMBL/GenBank/DDBJ whole genome shotgun (WGS) entry which is preliminary data.</text>
</comment>
<evidence type="ECO:0000256" key="4">
    <source>
        <dbReference type="ARBA" id="ARBA00022490"/>
    </source>
</evidence>
<dbReference type="EMBL" id="VZTH01012716">
    <property type="protein sequence ID" value="NXC60067.1"/>
    <property type="molecule type" value="Genomic_DNA"/>
</dbReference>
<comment type="similarity">
    <text evidence="3">Belongs to the INCENP family.</text>
</comment>
<dbReference type="GO" id="GO:0000281">
    <property type="term" value="P:mitotic cytokinesis"/>
    <property type="evidence" value="ECO:0007669"/>
    <property type="project" value="TreeGrafter"/>
</dbReference>
<evidence type="ECO:0000259" key="9">
    <source>
        <dbReference type="Pfam" id="PF03941"/>
    </source>
</evidence>
<gene>
    <name evidence="10" type="primary">Incenp_1</name>
    <name evidence="10" type="ORF">ALERUF_R01392</name>
</gene>
<dbReference type="GO" id="GO:0005634">
    <property type="term" value="C:nucleus"/>
    <property type="evidence" value="ECO:0007669"/>
    <property type="project" value="UniProtKB-SubCell"/>
</dbReference>
<keyword evidence="11" id="KW-1185">Reference proteome</keyword>
<keyword evidence="5" id="KW-0159">Chromosome partition</keyword>
<dbReference type="GO" id="GO:0032133">
    <property type="term" value="C:chromosome passenger complex"/>
    <property type="evidence" value="ECO:0007669"/>
    <property type="project" value="TreeGrafter"/>
</dbReference>
<feature type="region of interest" description="Disordered" evidence="8">
    <location>
        <begin position="232"/>
        <end position="259"/>
    </location>
</feature>
<organism evidence="10 11">
    <name type="scientific">Aleadryas rufinucha</name>
    <name type="common">rufous-naped whistler</name>
    <dbReference type="NCBI Taxonomy" id="461220"/>
    <lineage>
        <taxon>Eukaryota</taxon>
        <taxon>Metazoa</taxon>
        <taxon>Chordata</taxon>
        <taxon>Craniata</taxon>
        <taxon>Vertebrata</taxon>
        <taxon>Euteleostomi</taxon>
        <taxon>Archelosauria</taxon>
        <taxon>Archosauria</taxon>
        <taxon>Dinosauria</taxon>
        <taxon>Saurischia</taxon>
        <taxon>Theropoda</taxon>
        <taxon>Coelurosauria</taxon>
        <taxon>Aves</taxon>
        <taxon>Neognathae</taxon>
        <taxon>Neoaves</taxon>
        <taxon>Telluraves</taxon>
        <taxon>Australaves</taxon>
        <taxon>Passeriformes</taxon>
        <taxon>Corvoidea</taxon>
        <taxon>Pachycephalidae</taxon>
        <taxon>Aleadryas</taxon>
    </lineage>
</organism>
<keyword evidence="6" id="KW-0206">Cytoskeleton</keyword>
<feature type="compositionally biased region" description="Basic and acidic residues" evidence="8">
    <location>
        <begin position="21"/>
        <end position="81"/>
    </location>
</feature>
<evidence type="ECO:0000256" key="7">
    <source>
        <dbReference type="ARBA" id="ARBA00023242"/>
    </source>
</evidence>
<evidence type="ECO:0000256" key="6">
    <source>
        <dbReference type="ARBA" id="ARBA00023212"/>
    </source>
</evidence>
<evidence type="ECO:0000256" key="2">
    <source>
        <dbReference type="ARBA" id="ARBA00004186"/>
    </source>
</evidence>
<protein>
    <submittedName>
        <fullName evidence="10">INCE protein</fullName>
    </submittedName>
</protein>
<comment type="subcellular location">
    <subcellularLocation>
        <location evidence="2">Cytoplasm</location>
        <location evidence="2">Cytoskeleton</location>
        <location evidence="2">Spindle</location>
    </subcellularLocation>
    <subcellularLocation>
        <location evidence="1">Nucleus</location>
    </subcellularLocation>
</comment>
<feature type="non-terminal residue" evidence="10">
    <location>
        <position position="1"/>
    </location>
</feature>
<feature type="non-terminal residue" evidence="10">
    <location>
        <position position="376"/>
    </location>
</feature>
<evidence type="ECO:0000256" key="1">
    <source>
        <dbReference type="ARBA" id="ARBA00004123"/>
    </source>
</evidence>
<dbReference type="GO" id="GO:0051310">
    <property type="term" value="P:metaphase chromosome alignment"/>
    <property type="evidence" value="ECO:0007669"/>
    <property type="project" value="TreeGrafter"/>
</dbReference>
<dbReference type="Gene3D" id="6.10.250.2990">
    <property type="match status" value="1"/>
</dbReference>
<evidence type="ECO:0000256" key="3">
    <source>
        <dbReference type="ARBA" id="ARBA00010042"/>
    </source>
</evidence>
<feature type="region of interest" description="Disordered" evidence="8">
    <location>
        <begin position="279"/>
        <end position="318"/>
    </location>
</feature>
<dbReference type="GO" id="GO:0051257">
    <property type="term" value="P:meiotic spindle midzone assembly"/>
    <property type="evidence" value="ECO:0007669"/>
    <property type="project" value="TreeGrafter"/>
</dbReference>
<feature type="region of interest" description="Disordered" evidence="8">
    <location>
        <begin position="1"/>
        <end position="126"/>
    </location>
</feature>
<dbReference type="GO" id="GO:0030496">
    <property type="term" value="C:midbody"/>
    <property type="evidence" value="ECO:0007669"/>
    <property type="project" value="TreeGrafter"/>
</dbReference>
<dbReference type="Proteomes" id="UP000557196">
    <property type="component" value="Unassembled WGS sequence"/>
</dbReference>
<dbReference type="GO" id="GO:0000776">
    <property type="term" value="C:kinetochore"/>
    <property type="evidence" value="ECO:0007669"/>
    <property type="project" value="TreeGrafter"/>
</dbReference>
<dbReference type="AlphaFoldDB" id="A0A7K8HY52"/>
<feature type="domain" description="Inner centromere protein ARK-binding" evidence="9">
    <location>
        <begin position="300"/>
        <end position="356"/>
    </location>
</feature>
<name>A0A7K8HY52_9CORV</name>
<feature type="compositionally biased region" description="Basic and acidic residues" evidence="8">
    <location>
        <begin position="237"/>
        <end position="247"/>
    </location>
</feature>
<dbReference type="InterPro" id="IPR005635">
    <property type="entry name" value="Inner_centromere_prot_ARK-bd"/>
</dbReference>
<evidence type="ECO:0000313" key="11">
    <source>
        <dbReference type="Proteomes" id="UP000557196"/>
    </source>
</evidence>
<evidence type="ECO:0000256" key="8">
    <source>
        <dbReference type="SAM" id="MobiDB-lite"/>
    </source>
</evidence>
<dbReference type="PANTHER" id="PTHR13142:SF1">
    <property type="entry name" value="INNER CENTROMERE PROTEIN"/>
    <property type="match status" value="1"/>
</dbReference>
<sequence length="376" mass="43041">IKDFIKRNTPTRPNLKLFSLQEKERQRLESLRKKQEAEEQRKRKVEEEKRRRQAEMKQKREERLRKALQARERAEQMEEQKKKRVEQKILQSDEKVHIPQVREEKVAEERSKRKTSKKHGEAEARKQKALRGAFTVFLLLLQEENEQQEPLQKRREDEVKERGKKVLELKNLLEQQQLGQAKERCELAPVLEQGVGHGGAVDKPPQAQLEPAAVAGKATKVGLESGECGLQRAGLDLSRDRTGRGEKAPPSSSPWARAQQSRQGTQCWCLKSRKSLSTSCLRDAPGPGSPPAHENSYGLDLNSDDSTDDESNPRKPIPAWADGARLQEAVVHQYYHPVDVDALFGAIPSPKLEHIFYKSKPRYFKRTSSAVWHSPP</sequence>
<dbReference type="Pfam" id="PF03941">
    <property type="entry name" value="INCENP_ARK-bind"/>
    <property type="match status" value="1"/>
</dbReference>
<accession>A0A7K8HY52</accession>
<evidence type="ECO:0000313" key="10">
    <source>
        <dbReference type="EMBL" id="NXC60067.1"/>
    </source>
</evidence>
<feature type="compositionally biased region" description="Basic and acidic residues" evidence="8">
    <location>
        <begin position="91"/>
        <end position="111"/>
    </location>
</feature>
<dbReference type="PANTHER" id="PTHR13142">
    <property type="entry name" value="INNER CENTROMERE PROTEIN"/>
    <property type="match status" value="1"/>
</dbReference>
<dbReference type="GO" id="GO:1990385">
    <property type="term" value="C:meiotic spindle midzone"/>
    <property type="evidence" value="ECO:0007669"/>
    <property type="project" value="TreeGrafter"/>
</dbReference>
<evidence type="ECO:0000256" key="5">
    <source>
        <dbReference type="ARBA" id="ARBA00022829"/>
    </source>
</evidence>
<proteinExistence type="inferred from homology"/>
<reference evidence="10 11" key="1">
    <citation type="submission" date="2019-09" db="EMBL/GenBank/DDBJ databases">
        <title>Bird 10,000 Genomes (B10K) Project - Family phase.</title>
        <authorList>
            <person name="Zhang G."/>
        </authorList>
    </citation>
    <scope>NUCLEOTIDE SEQUENCE [LARGE SCALE GENOMIC DNA]</scope>
    <source>
        <strain evidence="10">B10K-DU-029-36</strain>
        <tissue evidence="10">Muscle</tissue>
    </source>
</reference>
<keyword evidence="4" id="KW-0963">Cytoplasm</keyword>